<proteinExistence type="predicted"/>
<organism evidence="1 3">
    <name type="scientific">Aquitalea aquatica</name>
    <dbReference type="NCBI Taxonomy" id="3044273"/>
    <lineage>
        <taxon>Bacteria</taxon>
        <taxon>Pseudomonadati</taxon>
        <taxon>Pseudomonadota</taxon>
        <taxon>Betaproteobacteria</taxon>
        <taxon>Neisseriales</taxon>
        <taxon>Chromobacteriaceae</taxon>
        <taxon>Aquitalea</taxon>
    </lineage>
</organism>
<evidence type="ECO:0000313" key="3">
    <source>
        <dbReference type="Proteomes" id="UP000545606"/>
    </source>
</evidence>
<dbReference type="Proteomes" id="UP000545606">
    <property type="component" value="Unassembled WGS sequence"/>
</dbReference>
<evidence type="ECO:0000313" key="1">
    <source>
        <dbReference type="EMBL" id="MBA4707518.1"/>
    </source>
</evidence>
<keyword evidence="3" id="KW-1185">Reference proteome</keyword>
<gene>
    <name evidence="1" type="ORF">H2Z84_03800</name>
    <name evidence="2" type="ORF">H2Z84_19380</name>
</gene>
<dbReference type="RefSeq" id="WP_181834798.1">
    <property type="nucleotide sequence ID" value="NZ_JACERN010000014.1"/>
</dbReference>
<name>A0A838Y0T9_9NEIS</name>
<reference evidence="1 3" key="1">
    <citation type="submission" date="2020-07" db="EMBL/GenBank/DDBJ databases">
        <title>Draft genome sequence of violacein-producing bacteria and related species.</title>
        <authorList>
            <person name="Wilson H.S."/>
            <person name="De Leon M.E."/>
        </authorList>
    </citation>
    <scope>NUCLEOTIDE SEQUENCE [LARGE SCALE GENOMIC DNA]</scope>
    <source>
        <strain evidence="1 3">HSC-21Su07</strain>
    </source>
</reference>
<comment type="caution">
    <text evidence="1">The sequence shown here is derived from an EMBL/GenBank/DDBJ whole genome shotgun (WGS) entry which is preliminary data.</text>
</comment>
<dbReference type="EMBL" id="JACERN010000014">
    <property type="protein sequence ID" value="MBA4707518.1"/>
    <property type="molecule type" value="Genomic_DNA"/>
</dbReference>
<accession>A0A838Y0T9</accession>
<sequence>MALTDAQMADTRRYMGYALAGTTMPITNDQDVVYVQFGMVTMSLHQRLTTLSASEEAVLINTYLTPLNNMEQDIIGIRDNLDTAQASVWTHNALEQADRDRLFDSWRRRMCQFIGATPGPGLGLGGGIRVTRG</sequence>
<protein>
    <submittedName>
        <fullName evidence="1">Uncharacterized protein</fullName>
    </submittedName>
</protein>
<evidence type="ECO:0000313" key="2">
    <source>
        <dbReference type="EMBL" id="MBA4710542.1"/>
    </source>
</evidence>
<dbReference type="EMBL" id="JACERN010000042">
    <property type="protein sequence ID" value="MBA4710542.1"/>
    <property type="molecule type" value="Genomic_DNA"/>
</dbReference>
<dbReference type="AlphaFoldDB" id="A0A838Y0T9"/>